<name>A0A9P6XMC0_RHIOR</name>
<dbReference type="EMBL" id="JAANIT010011009">
    <property type="protein sequence ID" value="KAG1523765.1"/>
    <property type="molecule type" value="Genomic_DNA"/>
</dbReference>
<feature type="region of interest" description="Disordered" evidence="1">
    <location>
        <begin position="1"/>
        <end position="125"/>
    </location>
</feature>
<dbReference type="AlphaFoldDB" id="A0A9P6XMC0"/>
<evidence type="ECO:0000313" key="2">
    <source>
        <dbReference type="EMBL" id="KAG1523765.1"/>
    </source>
</evidence>
<feature type="compositionally biased region" description="Low complexity" evidence="1">
    <location>
        <begin position="60"/>
        <end position="80"/>
    </location>
</feature>
<protein>
    <submittedName>
        <fullName evidence="2">Uncharacterized protein</fullName>
    </submittedName>
</protein>
<feature type="compositionally biased region" description="Basic residues" evidence="1">
    <location>
        <begin position="112"/>
        <end position="125"/>
    </location>
</feature>
<sequence>MAQGTNRAGRPGSRGRAGIRAAGQQRGRGDDLAAGAGAGERIPTQCASSMGNRAGRAGRHAAGTGRGFRASGRRAGSGRRCTGRREGSSRETGAGAGRRSPATGRGREPCRQGRRPHCGNRTPGR</sequence>
<accession>A0A9P6XMC0</accession>
<comment type="caution">
    <text evidence="2">The sequence shown here is derived from an EMBL/GenBank/DDBJ whole genome shotgun (WGS) entry which is preliminary data.</text>
</comment>
<reference evidence="2" key="1">
    <citation type="journal article" date="2020" name="Microb. Genom.">
        <title>Genetic diversity of clinical and environmental Mucorales isolates obtained from an investigation of mucormycosis cases among solid organ transplant recipients.</title>
        <authorList>
            <person name="Nguyen M.H."/>
            <person name="Kaul D."/>
            <person name="Muto C."/>
            <person name="Cheng S.J."/>
            <person name="Richter R.A."/>
            <person name="Bruno V.M."/>
            <person name="Liu G."/>
            <person name="Beyhan S."/>
            <person name="Sundermann A.J."/>
            <person name="Mounaud S."/>
            <person name="Pasculle A.W."/>
            <person name="Nierman W.C."/>
            <person name="Driscoll E."/>
            <person name="Cumbie R."/>
            <person name="Clancy C.J."/>
            <person name="Dupont C.L."/>
        </authorList>
    </citation>
    <scope>NUCLEOTIDE SEQUENCE</scope>
    <source>
        <strain evidence="2">GL16</strain>
    </source>
</reference>
<proteinExistence type="predicted"/>
<gene>
    <name evidence="2" type="ORF">G6F51_014488</name>
</gene>
<feature type="compositionally biased region" description="Low complexity" evidence="1">
    <location>
        <begin position="7"/>
        <end position="25"/>
    </location>
</feature>
<dbReference type="Proteomes" id="UP000717996">
    <property type="component" value="Unassembled WGS sequence"/>
</dbReference>
<organism evidence="2 3">
    <name type="scientific">Rhizopus oryzae</name>
    <name type="common">Mucormycosis agent</name>
    <name type="synonym">Rhizopus arrhizus var. delemar</name>
    <dbReference type="NCBI Taxonomy" id="64495"/>
    <lineage>
        <taxon>Eukaryota</taxon>
        <taxon>Fungi</taxon>
        <taxon>Fungi incertae sedis</taxon>
        <taxon>Mucoromycota</taxon>
        <taxon>Mucoromycotina</taxon>
        <taxon>Mucoromycetes</taxon>
        <taxon>Mucorales</taxon>
        <taxon>Mucorineae</taxon>
        <taxon>Rhizopodaceae</taxon>
        <taxon>Rhizopus</taxon>
    </lineage>
</organism>
<evidence type="ECO:0000313" key="3">
    <source>
        <dbReference type="Proteomes" id="UP000717996"/>
    </source>
</evidence>
<evidence type="ECO:0000256" key="1">
    <source>
        <dbReference type="SAM" id="MobiDB-lite"/>
    </source>
</evidence>